<dbReference type="Proteomes" id="UP000216345">
    <property type="component" value="Unassembled WGS sequence"/>
</dbReference>
<evidence type="ECO:0000313" key="4">
    <source>
        <dbReference type="Proteomes" id="UP000216345"/>
    </source>
</evidence>
<dbReference type="AlphaFoldDB" id="A0A256FIB0"/>
<dbReference type="Pfam" id="PF20155">
    <property type="entry name" value="TMP_3"/>
    <property type="match status" value="1"/>
</dbReference>
<accession>A0A256FIB0</accession>
<dbReference type="OrthoDB" id="38641at2"/>
<feature type="domain" description="Tape measure protein N-terminal" evidence="2">
    <location>
        <begin position="100"/>
        <end position="291"/>
    </location>
</feature>
<reference evidence="3 4" key="1">
    <citation type="submission" date="2017-07" db="EMBL/GenBank/DDBJ databases">
        <title>Phylogenetic study on the rhizospheric bacterium Ochrobactrum sp. A44.</title>
        <authorList>
            <person name="Krzyzanowska D.M."/>
            <person name="Ossowicki A."/>
            <person name="Rajewska M."/>
            <person name="Maciag T."/>
            <person name="Kaczynski Z."/>
            <person name="Czerwicka M."/>
            <person name="Jafra S."/>
        </authorList>
    </citation>
    <scope>NUCLEOTIDE SEQUENCE [LARGE SCALE GENOMIC DNA]</scope>
    <source>
        <strain evidence="3 4">PR17</strain>
    </source>
</reference>
<feature type="region of interest" description="Disordered" evidence="1">
    <location>
        <begin position="628"/>
        <end position="660"/>
    </location>
</feature>
<name>A0A256FIB0_9HYPH</name>
<dbReference type="RefSeq" id="WP_094577270.1">
    <property type="nucleotide sequence ID" value="NZ_JBHEEL010000001.1"/>
</dbReference>
<dbReference type="EMBL" id="NNRK01000026">
    <property type="protein sequence ID" value="OYR14510.1"/>
    <property type="molecule type" value="Genomic_DNA"/>
</dbReference>
<feature type="region of interest" description="Disordered" evidence="1">
    <location>
        <begin position="679"/>
        <end position="705"/>
    </location>
</feature>
<feature type="compositionally biased region" description="Basic residues" evidence="1">
    <location>
        <begin position="688"/>
        <end position="699"/>
    </location>
</feature>
<organism evidence="3 4">
    <name type="scientific">Brucella rhizosphaerae</name>
    <dbReference type="NCBI Taxonomy" id="571254"/>
    <lineage>
        <taxon>Bacteria</taxon>
        <taxon>Pseudomonadati</taxon>
        <taxon>Pseudomonadota</taxon>
        <taxon>Alphaproteobacteria</taxon>
        <taxon>Hyphomicrobiales</taxon>
        <taxon>Brucellaceae</taxon>
        <taxon>Brucella/Ochrobactrum group</taxon>
        <taxon>Brucella</taxon>
    </lineage>
</organism>
<proteinExistence type="predicted"/>
<comment type="caution">
    <text evidence="3">The sequence shown here is derived from an EMBL/GenBank/DDBJ whole genome shotgun (WGS) entry which is preliminary data.</text>
</comment>
<evidence type="ECO:0000259" key="2">
    <source>
        <dbReference type="Pfam" id="PF20155"/>
    </source>
</evidence>
<evidence type="ECO:0000313" key="3">
    <source>
        <dbReference type="EMBL" id="OYR14510.1"/>
    </source>
</evidence>
<sequence length="999" mass="103927">MATDVERLVVAMEARTAAFEKALNRSYSQAAKQSNQIERRFRDMNKNIESVFSRGGISSAIKKDLEASVAAVSTAEAKLSQSTTSMKGMMTGLAGIFAARELLTMADSWSDVSARVGIAVGEMSEAPAVMERLYNLAQDTYSGFQQTAESFIANSTALKELGYNTNQQLDYTEALNNALVVSGAKGDRATSVTNALSKAMAAGKLSGDGLNTIIETGGRVAEVLAAELGVGVNALRDVGAQGKITSQVIYSALTKRMEQLADQAGSMPATIGDALQQIQNAALKSVGALDQTGKVSEKLSGLLGGVAKNMDTVAVAGVVMAAAFGARQIGNASTDLTKYAKSSIDAAKASRIAALEAAQSARDVALQEHAVATARLRSAEAAMAGIRTNGLVTASYRNVSRELLAARMTMSAANAQLSVADSSLVKNVASITPAATAANAAIRGLSGAMTALGGPVGVGLLALTGIMYAISTRSQEAEDRANRYAEAIRKAGEDTDYAGLGIEKTAEKLFALSNSLTEAQKAIRVDEATANVEKSVAALEEAFNSAGRGIAGLSTYLSSVYGEMGDLVERFKDGEISVEDFNSELDRLSGIDPNVTAVVARMQQIASEAAAARGEVNALGLALSSLGGKGGRVGKETDAEREAREAGVRQSQVNFNERFGDFEETKKSLEAQAKAIEDAAKKAAGGGKGRKGGGGRSKKDRPDDLQREIEQIKDRTAAIQAETEAQAGINPLIDDYDYAITKARATQELLNAAKKAGIEITPALKEQIEGLAEGYANATVQANKLAESQDQAREAADFFKGSIMDAFQSMIPAIETGNSALDKFLNTLIEAVLQATLLGKGPLAGIFGGGGSGIFGGIGKLLGFDKGGYTGSGGKYEPAGVVHKGEYVFDQDAVRAAGGPAALDAMRRGLKGYANGGYVGPLPTSNAPIAPGIKGMRGQGSNETIRIMLQDDSGRMASIADQRIKTASGAIVQVSVQQSTRTVQQALPSMMADAQARKM</sequence>
<keyword evidence="4" id="KW-1185">Reference proteome</keyword>
<dbReference type="eggNOG" id="COG3941">
    <property type="taxonomic scope" value="Bacteria"/>
</dbReference>
<gene>
    <name evidence="3" type="ORF">CEV32_0515</name>
</gene>
<feature type="compositionally biased region" description="Basic and acidic residues" evidence="1">
    <location>
        <begin position="633"/>
        <end position="647"/>
    </location>
</feature>
<evidence type="ECO:0000256" key="1">
    <source>
        <dbReference type="SAM" id="MobiDB-lite"/>
    </source>
</evidence>
<dbReference type="InterPro" id="IPR013491">
    <property type="entry name" value="Tape_meas_N"/>
</dbReference>
<dbReference type="NCBIfam" id="TIGR02675">
    <property type="entry name" value="tape_meas_nterm"/>
    <property type="match status" value="1"/>
</dbReference>
<protein>
    <submittedName>
        <fullName evidence="3">Tape measure domain protein</fullName>
    </submittedName>
</protein>